<dbReference type="InterPro" id="IPR000189">
    <property type="entry name" value="Transglyc_AS"/>
</dbReference>
<keyword evidence="2" id="KW-1133">Transmembrane helix</keyword>
<gene>
    <name evidence="4" type="ORF">LX24_02336</name>
</gene>
<dbReference type="Proteomes" id="UP000323166">
    <property type="component" value="Unassembled WGS sequence"/>
</dbReference>
<keyword evidence="2" id="KW-0812">Transmembrane</keyword>
<evidence type="ECO:0000256" key="2">
    <source>
        <dbReference type="SAM" id="Phobius"/>
    </source>
</evidence>
<sequence>MTARRRRLNKFRFILFLFILLVLVNFTSILKLLYPMPYSDKILKYADKAGIDPYFLTAVMKTESNFNPNAVSPKDARGLMQIMPETGAWIAEQINLYPYHPELLFDPETNIRLGAWYIANLEDEFAGNKIMVLAAYNGGRGNVRKWLEEDKISGGILDIAAIPYPETRNFVRKVLWNYKVYTWLYDKQ</sequence>
<evidence type="ECO:0000313" key="4">
    <source>
        <dbReference type="EMBL" id="TYO94501.1"/>
    </source>
</evidence>
<dbReference type="EMBL" id="VNHM01000014">
    <property type="protein sequence ID" value="TYO94501.1"/>
    <property type="molecule type" value="Genomic_DNA"/>
</dbReference>
<dbReference type="AlphaFoldDB" id="A0A5S4ZPC2"/>
<dbReference type="CDD" id="cd16896">
    <property type="entry name" value="LT_Slt70-like"/>
    <property type="match status" value="1"/>
</dbReference>
<accession>A0A5S4ZPC2</accession>
<dbReference type="Pfam" id="PF01464">
    <property type="entry name" value="SLT"/>
    <property type="match status" value="1"/>
</dbReference>
<proteinExistence type="inferred from homology"/>
<dbReference type="GO" id="GO:0000270">
    <property type="term" value="P:peptidoglycan metabolic process"/>
    <property type="evidence" value="ECO:0007669"/>
    <property type="project" value="InterPro"/>
</dbReference>
<dbReference type="InterPro" id="IPR023346">
    <property type="entry name" value="Lysozyme-like_dom_sf"/>
</dbReference>
<dbReference type="Gene3D" id="1.10.530.10">
    <property type="match status" value="1"/>
</dbReference>
<comment type="caution">
    <text evidence="4">The sequence shown here is derived from an EMBL/GenBank/DDBJ whole genome shotgun (WGS) entry which is preliminary data.</text>
</comment>
<dbReference type="PROSITE" id="PS00922">
    <property type="entry name" value="TRANSGLYCOSYLASE"/>
    <property type="match status" value="1"/>
</dbReference>
<dbReference type="SUPFAM" id="SSF53955">
    <property type="entry name" value="Lysozyme-like"/>
    <property type="match status" value="1"/>
</dbReference>
<keyword evidence="5" id="KW-1185">Reference proteome</keyword>
<feature type="domain" description="Transglycosylase SLT" evidence="3">
    <location>
        <begin position="42"/>
        <end position="152"/>
    </location>
</feature>
<dbReference type="InterPro" id="IPR008258">
    <property type="entry name" value="Transglycosylase_SLT_dom_1"/>
</dbReference>
<dbReference type="GO" id="GO:0016020">
    <property type="term" value="C:membrane"/>
    <property type="evidence" value="ECO:0007669"/>
    <property type="project" value="InterPro"/>
</dbReference>
<organism evidence="4 5">
    <name type="scientific">Desulfallas thermosapovorans DSM 6562</name>
    <dbReference type="NCBI Taxonomy" id="1121431"/>
    <lineage>
        <taxon>Bacteria</taxon>
        <taxon>Bacillati</taxon>
        <taxon>Bacillota</taxon>
        <taxon>Clostridia</taxon>
        <taxon>Eubacteriales</taxon>
        <taxon>Desulfallaceae</taxon>
        <taxon>Desulfallas</taxon>
    </lineage>
</organism>
<evidence type="ECO:0000256" key="1">
    <source>
        <dbReference type="ARBA" id="ARBA00007734"/>
    </source>
</evidence>
<dbReference type="GO" id="GO:0008933">
    <property type="term" value="F:peptidoglycan lytic transglycosylase activity"/>
    <property type="evidence" value="ECO:0007669"/>
    <property type="project" value="InterPro"/>
</dbReference>
<dbReference type="PANTHER" id="PTHR37423:SF2">
    <property type="entry name" value="MEMBRANE-BOUND LYTIC MUREIN TRANSGLYCOSYLASE C"/>
    <property type="match status" value="1"/>
</dbReference>
<comment type="similarity">
    <text evidence="1">Belongs to the transglycosylase Slt family.</text>
</comment>
<keyword evidence="2" id="KW-0472">Membrane</keyword>
<reference evidence="4 5" key="1">
    <citation type="submission" date="2019-07" db="EMBL/GenBank/DDBJ databases">
        <title>Genomic Encyclopedia of Type Strains, Phase I: the one thousand microbial genomes (KMG-I) project.</title>
        <authorList>
            <person name="Kyrpides N."/>
        </authorList>
    </citation>
    <scope>NUCLEOTIDE SEQUENCE [LARGE SCALE GENOMIC DNA]</scope>
    <source>
        <strain evidence="4 5">DSM 6562</strain>
    </source>
</reference>
<dbReference type="PANTHER" id="PTHR37423">
    <property type="entry name" value="SOLUBLE LYTIC MUREIN TRANSGLYCOSYLASE-RELATED"/>
    <property type="match status" value="1"/>
</dbReference>
<name>A0A5S4ZPC2_9FIRM</name>
<protein>
    <submittedName>
        <fullName evidence="4">Soluble lytic murein transglycosylase</fullName>
    </submittedName>
</protein>
<evidence type="ECO:0000259" key="3">
    <source>
        <dbReference type="Pfam" id="PF01464"/>
    </source>
</evidence>
<feature type="transmembrane region" description="Helical" evidence="2">
    <location>
        <begin position="12"/>
        <end position="34"/>
    </location>
</feature>
<evidence type="ECO:0000313" key="5">
    <source>
        <dbReference type="Proteomes" id="UP000323166"/>
    </source>
</evidence>